<protein>
    <submittedName>
        <fullName evidence="1">(rape) hypothetical protein</fullName>
    </submittedName>
</protein>
<reference evidence="1" key="1">
    <citation type="submission" date="2021-01" db="EMBL/GenBank/DDBJ databases">
        <authorList>
            <consortium name="Genoscope - CEA"/>
            <person name="William W."/>
        </authorList>
    </citation>
    <scope>NUCLEOTIDE SEQUENCE</scope>
</reference>
<organism evidence="1">
    <name type="scientific">Brassica napus</name>
    <name type="common">Rape</name>
    <dbReference type="NCBI Taxonomy" id="3708"/>
    <lineage>
        <taxon>Eukaryota</taxon>
        <taxon>Viridiplantae</taxon>
        <taxon>Streptophyta</taxon>
        <taxon>Embryophyta</taxon>
        <taxon>Tracheophyta</taxon>
        <taxon>Spermatophyta</taxon>
        <taxon>Magnoliopsida</taxon>
        <taxon>eudicotyledons</taxon>
        <taxon>Gunneridae</taxon>
        <taxon>Pentapetalae</taxon>
        <taxon>rosids</taxon>
        <taxon>malvids</taxon>
        <taxon>Brassicales</taxon>
        <taxon>Brassicaceae</taxon>
        <taxon>Brassiceae</taxon>
        <taxon>Brassica</taxon>
    </lineage>
</organism>
<gene>
    <name evidence="1" type="ORF">DARMORV10_C07P25350.1</name>
</gene>
<dbReference type="EMBL" id="HG994371">
    <property type="protein sequence ID" value="CAF1986175.1"/>
    <property type="molecule type" value="Genomic_DNA"/>
</dbReference>
<accession>A0A816M9U8</accession>
<name>A0A816M9U8_BRANA</name>
<sequence>MWMEIPFKPARLILQRTYSLTHQDSLKYSTSESTSC</sequence>
<evidence type="ECO:0000313" key="1">
    <source>
        <dbReference type="EMBL" id="CAF1986175.1"/>
    </source>
</evidence>
<dbReference type="Proteomes" id="UP001295469">
    <property type="component" value="Chromosome C07"/>
</dbReference>
<proteinExistence type="predicted"/>
<dbReference type="AlphaFoldDB" id="A0A816M9U8"/>